<comment type="caution">
    <text evidence="2">The sequence shown here is derived from an EMBL/GenBank/DDBJ whole genome shotgun (WGS) entry which is preliminary data.</text>
</comment>
<protein>
    <submittedName>
        <fullName evidence="2">Uncharacterized protein</fullName>
    </submittedName>
</protein>
<evidence type="ECO:0000313" key="3">
    <source>
        <dbReference type="Proteomes" id="UP000235388"/>
    </source>
</evidence>
<name>A0A2N5UW79_9BASI</name>
<accession>A0A2N5UW79</accession>
<dbReference type="Proteomes" id="UP000235388">
    <property type="component" value="Unassembled WGS sequence"/>
</dbReference>
<reference evidence="2 3" key="1">
    <citation type="submission" date="2017-11" db="EMBL/GenBank/DDBJ databases">
        <title>De novo assembly and phasing of dikaryotic genomes from two isolates of Puccinia coronata f. sp. avenae, the causal agent of oat crown rust.</title>
        <authorList>
            <person name="Miller M.E."/>
            <person name="Zhang Y."/>
            <person name="Omidvar V."/>
            <person name="Sperschneider J."/>
            <person name="Schwessinger B."/>
            <person name="Raley C."/>
            <person name="Palmer J.M."/>
            <person name="Garnica D."/>
            <person name="Upadhyaya N."/>
            <person name="Rathjen J."/>
            <person name="Taylor J.M."/>
            <person name="Park R.F."/>
            <person name="Dodds P.N."/>
            <person name="Hirsch C.D."/>
            <person name="Kianian S.F."/>
            <person name="Figueroa M."/>
        </authorList>
    </citation>
    <scope>NUCLEOTIDE SEQUENCE [LARGE SCALE GENOMIC DNA]</scope>
    <source>
        <strain evidence="2">12NC29</strain>
    </source>
</reference>
<organism evidence="2 3">
    <name type="scientific">Puccinia coronata f. sp. avenae</name>
    <dbReference type="NCBI Taxonomy" id="200324"/>
    <lineage>
        <taxon>Eukaryota</taxon>
        <taxon>Fungi</taxon>
        <taxon>Dikarya</taxon>
        <taxon>Basidiomycota</taxon>
        <taxon>Pucciniomycotina</taxon>
        <taxon>Pucciniomycetes</taxon>
        <taxon>Pucciniales</taxon>
        <taxon>Pucciniaceae</taxon>
        <taxon>Puccinia</taxon>
    </lineage>
</organism>
<proteinExistence type="predicted"/>
<dbReference type="EMBL" id="PGCJ01000164">
    <property type="protein sequence ID" value="PLW41886.1"/>
    <property type="molecule type" value="Genomic_DNA"/>
</dbReference>
<keyword evidence="3" id="KW-1185">Reference proteome</keyword>
<gene>
    <name evidence="2" type="ORF">PCANC_11065</name>
</gene>
<evidence type="ECO:0000313" key="2">
    <source>
        <dbReference type="EMBL" id="PLW41886.1"/>
    </source>
</evidence>
<feature type="region of interest" description="Disordered" evidence="1">
    <location>
        <begin position="1"/>
        <end position="27"/>
    </location>
</feature>
<dbReference type="AlphaFoldDB" id="A0A2N5UW79"/>
<evidence type="ECO:0000256" key="1">
    <source>
        <dbReference type="SAM" id="MobiDB-lite"/>
    </source>
</evidence>
<sequence length="63" mass="6790">MSSEDPSLGHSLPLTAAHQGSTRRGDQNEVKCMGNALCCLELQGVPSERARKPTRGAVHRFLS</sequence>